<dbReference type="PANTHER" id="PTHR46229">
    <property type="entry name" value="BOLA TRANSCRIPTION REGULATOR"/>
    <property type="match status" value="1"/>
</dbReference>
<evidence type="ECO:0008006" key="5">
    <source>
        <dbReference type="Google" id="ProtNLM"/>
    </source>
</evidence>
<dbReference type="InterPro" id="IPR036065">
    <property type="entry name" value="BolA-like_sf"/>
</dbReference>
<dbReference type="InterPro" id="IPR050961">
    <property type="entry name" value="BolA/IbaG_stress_morph_reg"/>
</dbReference>
<dbReference type="Pfam" id="PF01722">
    <property type="entry name" value="BolA"/>
    <property type="match status" value="1"/>
</dbReference>
<dbReference type="InterPro" id="IPR002634">
    <property type="entry name" value="BolA"/>
</dbReference>
<evidence type="ECO:0000313" key="3">
    <source>
        <dbReference type="EMBL" id="KAK4882996.1"/>
    </source>
</evidence>
<dbReference type="Proteomes" id="UP001353858">
    <property type="component" value="Unassembled WGS sequence"/>
</dbReference>
<comment type="similarity">
    <text evidence="1 2">Belongs to the BolA/IbaG family.</text>
</comment>
<sequence length="259" mass="29356">MGLCTTVNRFLKTGFLKDIESVNGEFEFYENEIDNSCSYLQDRVVIEGSMEIFFIVEKELATTGGLTTEELIVSSIPQNNESEEKNGKEDKQLTPIFWQQNIPSSYADDAYNCYATAYCDIKLLRYVVGAKNLNAVVLWNRIIPTFAQKFLEMSSITPIEDAIRHKLSTNLGTKHLQIVNESYMHNVPKNSETHFKILVVSEKFNGLSLLKRHRIINNLLKEEFENGLHALSIVATTPDQWQPSEKVKPSPPCLGGFGK</sequence>
<dbReference type="SUPFAM" id="SSF82657">
    <property type="entry name" value="BolA-like"/>
    <property type="match status" value="1"/>
</dbReference>
<accession>A0AAN7PL06</accession>
<evidence type="ECO:0000256" key="2">
    <source>
        <dbReference type="RuleBase" id="RU003860"/>
    </source>
</evidence>
<dbReference type="GO" id="GO:1990229">
    <property type="term" value="C:iron-sulfur cluster assembly complex"/>
    <property type="evidence" value="ECO:0007669"/>
    <property type="project" value="UniProtKB-ARBA"/>
</dbReference>
<dbReference type="GO" id="GO:0005739">
    <property type="term" value="C:mitochondrion"/>
    <property type="evidence" value="ECO:0007669"/>
    <property type="project" value="TreeGrafter"/>
</dbReference>
<proteinExistence type="inferred from homology"/>
<gene>
    <name evidence="3" type="ORF">RN001_006315</name>
</gene>
<dbReference type="AlphaFoldDB" id="A0AAN7PL06"/>
<dbReference type="EMBL" id="JARPUR010000002">
    <property type="protein sequence ID" value="KAK4882996.1"/>
    <property type="molecule type" value="Genomic_DNA"/>
</dbReference>
<dbReference type="PANTHER" id="PTHR46229:SF2">
    <property type="entry name" value="BOLA-LIKE PROTEIN 1"/>
    <property type="match status" value="1"/>
</dbReference>
<dbReference type="Gene3D" id="3.30.300.90">
    <property type="entry name" value="BolA-like"/>
    <property type="match status" value="1"/>
</dbReference>
<evidence type="ECO:0000256" key="1">
    <source>
        <dbReference type="ARBA" id="ARBA00005578"/>
    </source>
</evidence>
<evidence type="ECO:0000313" key="4">
    <source>
        <dbReference type="Proteomes" id="UP001353858"/>
    </source>
</evidence>
<comment type="caution">
    <text evidence="3">The sequence shown here is derived from an EMBL/GenBank/DDBJ whole genome shotgun (WGS) entry which is preliminary data.</text>
</comment>
<organism evidence="3 4">
    <name type="scientific">Aquatica leii</name>
    <dbReference type="NCBI Taxonomy" id="1421715"/>
    <lineage>
        <taxon>Eukaryota</taxon>
        <taxon>Metazoa</taxon>
        <taxon>Ecdysozoa</taxon>
        <taxon>Arthropoda</taxon>
        <taxon>Hexapoda</taxon>
        <taxon>Insecta</taxon>
        <taxon>Pterygota</taxon>
        <taxon>Neoptera</taxon>
        <taxon>Endopterygota</taxon>
        <taxon>Coleoptera</taxon>
        <taxon>Polyphaga</taxon>
        <taxon>Elateriformia</taxon>
        <taxon>Elateroidea</taxon>
        <taxon>Lampyridae</taxon>
        <taxon>Luciolinae</taxon>
        <taxon>Aquatica</taxon>
    </lineage>
</organism>
<name>A0AAN7PL06_9COLE</name>
<reference evidence="4" key="1">
    <citation type="submission" date="2023-01" db="EMBL/GenBank/DDBJ databases">
        <title>Key to firefly adult light organ development and bioluminescence: homeobox transcription factors regulate luciferase expression and transportation to peroxisome.</title>
        <authorList>
            <person name="Fu X."/>
        </authorList>
    </citation>
    <scope>NUCLEOTIDE SEQUENCE [LARGE SCALE GENOMIC DNA]</scope>
</reference>
<protein>
    <recommendedName>
        <fullName evidence="5">BolA-like protein 1</fullName>
    </recommendedName>
</protein>
<dbReference type="FunFam" id="3.30.300.90:FF:000001">
    <property type="entry name" value="Transcriptional regulator BolA"/>
    <property type="match status" value="1"/>
</dbReference>
<keyword evidence="4" id="KW-1185">Reference proteome</keyword>